<feature type="domain" description="Peptidase A1" evidence="13">
    <location>
        <begin position="90"/>
        <end position="511"/>
    </location>
</feature>
<dbReference type="PRINTS" id="PR00792">
    <property type="entry name" value="PEPSIN"/>
</dbReference>
<feature type="signal peptide" evidence="11">
    <location>
        <begin position="1"/>
        <end position="23"/>
    </location>
</feature>
<protein>
    <recommendedName>
        <fullName evidence="16">Aspartic proteinase</fullName>
    </recommendedName>
</protein>
<keyword evidence="8" id="KW-0325">Glycoprotein</keyword>
<feature type="domain" description="Saposin B-type" evidence="12">
    <location>
        <begin position="320"/>
        <end position="360"/>
    </location>
</feature>
<dbReference type="FunFam" id="2.40.70.10:FF:000009">
    <property type="entry name" value="Aspartic proteinase A1"/>
    <property type="match status" value="1"/>
</dbReference>
<dbReference type="GO" id="GO:0006508">
    <property type="term" value="P:proteolysis"/>
    <property type="evidence" value="ECO:0007669"/>
    <property type="project" value="UniProtKB-KW"/>
</dbReference>
<evidence type="ECO:0000256" key="2">
    <source>
        <dbReference type="ARBA" id="ARBA00022670"/>
    </source>
</evidence>
<dbReference type="KEGG" id="qlo:115950859"/>
<feature type="chain" id="PRO_5044661041" description="Aspartic proteinase" evidence="11">
    <location>
        <begin position="24"/>
        <end position="514"/>
    </location>
</feature>
<dbReference type="Gramene" id="QL06p014567:mrna">
    <property type="protein sequence ID" value="QL06p014567:mrna"/>
    <property type="gene ID" value="QL06p014567"/>
</dbReference>
<dbReference type="InterPro" id="IPR008138">
    <property type="entry name" value="SapB_2"/>
</dbReference>
<dbReference type="SUPFAM" id="SSF50630">
    <property type="entry name" value="Acid proteases"/>
    <property type="match status" value="1"/>
</dbReference>
<dbReference type="RefSeq" id="XP_030923986.1">
    <property type="nucleotide sequence ID" value="XM_031068126.1"/>
</dbReference>
<dbReference type="Pfam" id="PF05184">
    <property type="entry name" value="SapB_1"/>
    <property type="match status" value="1"/>
</dbReference>
<reference evidence="14 15" key="1">
    <citation type="journal article" date="2016" name="G3 (Bethesda)">
        <title>First Draft Assembly and Annotation of the Genome of a California Endemic Oak Quercus lobata Nee (Fagaceae).</title>
        <authorList>
            <person name="Sork V.L."/>
            <person name="Fitz-Gibbon S.T."/>
            <person name="Puiu D."/>
            <person name="Crepeau M."/>
            <person name="Gugger P.F."/>
            <person name="Sherman R."/>
            <person name="Stevens K."/>
            <person name="Langley C.H."/>
            <person name="Pellegrini M."/>
            <person name="Salzberg S.L."/>
        </authorList>
    </citation>
    <scope>NUCLEOTIDE SEQUENCE [LARGE SCALE GENOMIC DNA]</scope>
    <source>
        <strain evidence="14 15">cv. SW786</strain>
    </source>
</reference>
<feature type="disulfide bond" evidence="9">
    <location>
        <begin position="433"/>
        <end position="470"/>
    </location>
</feature>
<keyword evidence="6" id="KW-0865">Zymogen</keyword>
<dbReference type="EnsemblPlants" id="QL06p014529:mrna">
    <property type="protein sequence ID" value="QL06p014529:mrna"/>
    <property type="gene ID" value="QL06p014529"/>
</dbReference>
<keyword evidence="15" id="KW-1185">Reference proteome</keyword>
<gene>
    <name evidence="14" type="primary">LOC115950859</name>
</gene>
<evidence type="ECO:0000256" key="3">
    <source>
        <dbReference type="ARBA" id="ARBA00022729"/>
    </source>
</evidence>
<keyword evidence="2 10" id="KW-0645">Protease</keyword>
<comment type="similarity">
    <text evidence="1 10">Belongs to the peptidase A1 family.</text>
</comment>
<dbReference type="AlphaFoldDB" id="A0A7N2LXA2"/>
<dbReference type="InterPro" id="IPR007856">
    <property type="entry name" value="SapB_1"/>
</dbReference>
<keyword evidence="4 10" id="KW-0064">Aspartyl protease</keyword>
<evidence type="ECO:0000259" key="13">
    <source>
        <dbReference type="PROSITE" id="PS51767"/>
    </source>
</evidence>
<dbReference type="SUPFAM" id="SSF47862">
    <property type="entry name" value="Saposin"/>
    <property type="match status" value="1"/>
</dbReference>
<evidence type="ECO:0000256" key="8">
    <source>
        <dbReference type="ARBA" id="ARBA00023180"/>
    </source>
</evidence>
<dbReference type="GO" id="GO:0004190">
    <property type="term" value="F:aspartic-type endopeptidase activity"/>
    <property type="evidence" value="ECO:0007669"/>
    <property type="project" value="UniProtKB-KW"/>
</dbReference>
<dbReference type="Gene3D" id="1.10.225.10">
    <property type="entry name" value="Saposin-like"/>
    <property type="match status" value="1"/>
</dbReference>
<proteinExistence type="inferred from homology"/>
<evidence type="ECO:0000313" key="15">
    <source>
        <dbReference type="Proteomes" id="UP000594261"/>
    </source>
</evidence>
<keyword evidence="3 11" id="KW-0732">Signal</keyword>
<dbReference type="InterPro" id="IPR008139">
    <property type="entry name" value="SaposinB_dom"/>
</dbReference>
<dbReference type="RefSeq" id="XP_030923987.1">
    <property type="nucleotide sequence ID" value="XM_031068127.1"/>
</dbReference>
<evidence type="ECO:0000256" key="4">
    <source>
        <dbReference type="ARBA" id="ARBA00022750"/>
    </source>
</evidence>
<feature type="disulfide bond" evidence="9">
    <location>
        <begin position="121"/>
        <end position="127"/>
    </location>
</feature>
<evidence type="ECO:0008006" key="16">
    <source>
        <dbReference type="Google" id="ProtNLM"/>
    </source>
</evidence>
<sequence>MSMGIKYCLLVAICIWALSDSLASTTPSDNDGLVRIALKKRSLDLKSLKAARIIPNRDASHARGLGDTNSNSNVLKTDIIYLKNYYDAQYYGEIGIGTPRQIFTVVFDTGSSNLWVPSSKCVLSIACYIHSKYRARLSRTYTKIGKHCKIPYGSGSVFGFFSQDHVRVGDFVIKDQEFVEVTREGFFPFVTTEYDGVLGLGFQDISVGHVTPVWYDMFFQHHISQQIFSFWLNRDPTSRLGGEIVFGGIDWRHFRGDHTYVPLTHQDYWQIEVGDILIANRPTGLCEFGCAAIVDSGTSLLAGPTTIVAQINHAIGAAGIVSIECKTVMYKYGSMIWEYLIEGVRPETICVGVGLCNGTHHLSTGIASMVYNETQAGSSVDDHESALCTFCGMIVYWIQVQLKERRTKEKVFTYVNELCERLPNPIGKSFIDCDNIAGMPYISFTIGNKSFPLSPEQYTLRVEENYGTVCVSGFGALDVPPPQGPLWVLGDLFLGAYHTVFDFGNLRVGFAKAA</sequence>
<evidence type="ECO:0000256" key="9">
    <source>
        <dbReference type="PIRSR" id="PIRSR601461-2"/>
    </source>
</evidence>
<evidence type="ECO:0000313" key="14">
    <source>
        <dbReference type="EnsemblPlants" id="QL06p014567:mrna"/>
    </source>
</evidence>
<dbReference type="KEGG" id="qlo:115950858"/>
<dbReference type="EnsemblPlants" id="QL06p014567:mrna">
    <property type="protein sequence ID" value="QL06p014567:mrna"/>
    <property type="gene ID" value="QL06p014567"/>
</dbReference>
<dbReference type="PROSITE" id="PS50015">
    <property type="entry name" value="SAP_B"/>
    <property type="match status" value="2"/>
</dbReference>
<dbReference type="GeneID" id="115950859"/>
<dbReference type="OMA" id="DMQYYGE"/>
<dbReference type="GO" id="GO:0006629">
    <property type="term" value="P:lipid metabolic process"/>
    <property type="evidence" value="ECO:0007669"/>
    <property type="project" value="InterPro"/>
</dbReference>
<evidence type="ECO:0000256" key="6">
    <source>
        <dbReference type="ARBA" id="ARBA00023145"/>
    </source>
</evidence>
<dbReference type="PROSITE" id="PS51767">
    <property type="entry name" value="PEPTIDASE_A1"/>
    <property type="match status" value="1"/>
</dbReference>
<dbReference type="Proteomes" id="UP000594261">
    <property type="component" value="Chromosome 6"/>
</dbReference>
<accession>A0A7N2LXA2</accession>
<dbReference type="InterPro" id="IPR001461">
    <property type="entry name" value="Aspartic_peptidase_A1"/>
</dbReference>
<dbReference type="Gramene" id="QL06p014529:mrna">
    <property type="protein sequence ID" value="QL06p014529:mrna"/>
    <property type="gene ID" value="QL06p014529"/>
</dbReference>
<dbReference type="Pfam" id="PF00026">
    <property type="entry name" value="Asp"/>
    <property type="match status" value="1"/>
</dbReference>
<dbReference type="EMBL" id="LRBV02000006">
    <property type="status" value="NOT_ANNOTATED_CDS"/>
    <property type="molecule type" value="Genomic_DNA"/>
</dbReference>
<organism evidence="14 15">
    <name type="scientific">Quercus lobata</name>
    <name type="common">Valley oak</name>
    <dbReference type="NCBI Taxonomy" id="97700"/>
    <lineage>
        <taxon>Eukaryota</taxon>
        <taxon>Viridiplantae</taxon>
        <taxon>Streptophyta</taxon>
        <taxon>Embryophyta</taxon>
        <taxon>Tracheophyta</taxon>
        <taxon>Spermatophyta</taxon>
        <taxon>Magnoliopsida</taxon>
        <taxon>eudicotyledons</taxon>
        <taxon>Gunneridae</taxon>
        <taxon>Pentapetalae</taxon>
        <taxon>rosids</taxon>
        <taxon>fabids</taxon>
        <taxon>Fagales</taxon>
        <taxon>Fagaceae</taxon>
        <taxon>Quercus</taxon>
    </lineage>
</organism>
<keyword evidence="7 9" id="KW-1015">Disulfide bond</keyword>
<dbReference type="Pfam" id="PF03489">
    <property type="entry name" value="SapB_2"/>
    <property type="match status" value="1"/>
</dbReference>
<dbReference type="OrthoDB" id="771136at2759"/>
<evidence type="ECO:0000259" key="12">
    <source>
        <dbReference type="PROSITE" id="PS50015"/>
    </source>
</evidence>
<dbReference type="InterPro" id="IPR021109">
    <property type="entry name" value="Peptidase_aspartic_dom_sf"/>
</dbReference>
<evidence type="ECO:0000256" key="7">
    <source>
        <dbReference type="ARBA" id="ARBA00023157"/>
    </source>
</evidence>
<reference evidence="14" key="2">
    <citation type="submission" date="2021-01" db="UniProtKB">
        <authorList>
            <consortium name="EnsemblPlants"/>
        </authorList>
    </citation>
    <scope>IDENTIFICATION</scope>
</reference>
<evidence type="ECO:0000256" key="11">
    <source>
        <dbReference type="SAM" id="SignalP"/>
    </source>
</evidence>
<dbReference type="RefSeq" id="XP_030923988.1">
    <property type="nucleotide sequence ID" value="XM_031068128.1"/>
</dbReference>
<feature type="domain" description="Saposin B-type" evidence="12">
    <location>
        <begin position="384"/>
        <end position="425"/>
    </location>
</feature>
<dbReference type="PANTHER" id="PTHR47966">
    <property type="entry name" value="BETA-SITE APP-CLEAVING ENZYME, ISOFORM A-RELATED"/>
    <property type="match status" value="1"/>
</dbReference>
<dbReference type="PANTHER" id="PTHR47966:SF20">
    <property type="entry name" value="ASPARTIC PROTEINASE-LIKE"/>
    <property type="match status" value="1"/>
</dbReference>
<dbReference type="InterPro" id="IPR011001">
    <property type="entry name" value="Saposin-like"/>
</dbReference>
<evidence type="ECO:0000256" key="1">
    <source>
        <dbReference type="ARBA" id="ARBA00007447"/>
    </source>
</evidence>
<dbReference type="InterPro" id="IPR033121">
    <property type="entry name" value="PEPTIDASE_A1"/>
</dbReference>
<evidence type="ECO:0000256" key="5">
    <source>
        <dbReference type="ARBA" id="ARBA00022801"/>
    </source>
</evidence>
<name>A0A7N2LXA2_QUELO</name>
<evidence type="ECO:0000256" key="10">
    <source>
        <dbReference type="RuleBase" id="RU000454"/>
    </source>
</evidence>
<dbReference type="PROSITE" id="PS00141">
    <property type="entry name" value="ASP_PROTEASE"/>
    <property type="match status" value="2"/>
</dbReference>
<keyword evidence="5 10" id="KW-0378">Hydrolase</keyword>
<dbReference type="Gene3D" id="2.40.70.10">
    <property type="entry name" value="Acid Proteases"/>
    <property type="match status" value="2"/>
</dbReference>
<dbReference type="InterPro" id="IPR001969">
    <property type="entry name" value="Aspartic_peptidase_AS"/>
</dbReference>